<dbReference type="OrthoDB" id="3073730at2"/>
<evidence type="ECO:0000313" key="2">
    <source>
        <dbReference type="Proteomes" id="UP000031449"/>
    </source>
</evidence>
<gene>
    <name evidence="1" type="ORF">JMA_40930</name>
</gene>
<keyword evidence="2" id="KW-1185">Reference proteome</keyword>
<dbReference type="BioCyc" id="JESP1508404:G14D9-13377-MONOMER"/>
<accession>A0A0B5ATI9</accession>
<organism evidence="1 2">
    <name type="scientific">Jeotgalibacillus malaysiensis</name>
    <dbReference type="NCBI Taxonomy" id="1508404"/>
    <lineage>
        <taxon>Bacteria</taxon>
        <taxon>Bacillati</taxon>
        <taxon>Bacillota</taxon>
        <taxon>Bacilli</taxon>
        <taxon>Bacillales</taxon>
        <taxon>Caryophanaceae</taxon>
        <taxon>Jeotgalibacillus</taxon>
    </lineage>
</organism>
<evidence type="ECO:0000313" key="1">
    <source>
        <dbReference type="EMBL" id="AJD93411.1"/>
    </source>
</evidence>
<dbReference type="Proteomes" id="UP000031449">
    <property type="component" value="Plasmid unnamed"/>
</dbReference>
<dbReference type="HOGENOM" id="CLU_1407115_0_0_9"/>
<reference evidence="1 2" key="1">
    <citation type="submission" date="2014-08" db="EMBL/GenBank/DDBJ databases">
        <title>Complete genome of a marine bacteria Jeotgalibacillus malaysiensis.</title>
        <authorList>
            <person name="Yaakop A.S."/>
            <person name="Chan K.-G."/>
            <person name="Goh K.M."/>
        </authorList>
    </citation>
    <scope>NUCLEOTIDE SEQUENCE [LARGE SCALE GENOMIC DNA]</scope>
    <source>
        <strain evidence="1 2">D5</strain>
        <plasmid evidence="2">Plasmid</plasmid>
    </source>
</reference>
<sequence length="193" mass="22190">MKQLPKKLYHVSLDLNHPGIFDLRVPESRMKDEDSVTPRICVSDSIEGCLTASAFGAHYLGESLMETDDLMKVFVIDTEKLGLTSSDVIFPTELYQSGKVDDANLTNEYWILKDFVVPQEDQLVVKVTGFDDGNWEPFWSYEERQYMDSLDIDRSDYDVVEEAYYEKYQTEFPSFCIIKDVTFDIVSNELASA</sequence>
<dbReference type="EMBL" id="CP009417">
    <property type="protein sequence ID" value="AJD93411.1"/>
    <property type="molecule type" value="Genomic_DNA"/>
</dbReference>
<geneLocation type="plasmid" evidence="2"/>
<protein>
    <submittedName>
        <fullName evidence="1">Uncharacterized protein</fullName>
    </submittedName>
</protein>
<dbReference type="KEGG" id="jeo:JMA_40930"/>
<name>A0A0B5ATI9_9BACL</name>
<keyword evidence="1" id="KW-0614">Plasmid</keyword>
<dbReference type="AlphaFoldDB" id="A0A0B5ATI9"/>
<proteinExistence type="predicted"/>